<dbReference type="PROSITE" id="PS01149">
    <property type="entry name" value="PSI_RSU"/>
    <property type="match status" value="1"/>
</dbReference>
<dbReference type="GO" id="GO:0120159">
    <property type="term" value="F:rRNA pseudouridine synthase activity"/>
    <property type="evidence" value="ECO:0007669"/>
    <property type="project" value="UniProtKB-ARBA"/>
</dbReference>
<evidence type="ECO:0000256" key="1">
    <source>
        <dbReference type="ARBA" id="ARBA00008348"/>
    </source>
</evidence>
<name>A0A926DR85_9FIRM</name>
<dbReference type="Pfam" id="PF00849">
    <property type="entry name" value="PseudoU_synth_2"/>
    <property type="match status" value="1"/>
</dbReference>
<dbReference type="FunFam" id="3.30.70.1560:FF:000001">
    <property type="entry name" value="Pseudouridine synthase"/>
    <property type="match status" value="1"/>
</dbReference>
<dbReference type="PANTHER" id="PTHR47683">
    <property type="entry name" value="PSEUDOURIDINE SYNTHASE FAMILY PROTEIN-RELATED"/>
    <property type="match status" value="1"/>
</dbReference>
<dbReference type="GO" id="GO:0000455">
    <property type="term" value="P:enzyme-directed rRNA pseudouridine synthesis"/>
    <property type="evidence" value="ECO:0007669"/>
    <property type="project" value="UniProtKB-ARBA"/>
</dbReference>
<evidence type="ECO:0000259" key="6">
    <source>
        <dbReference type="SMART" id="SM00363"/>
    </source>
</evidence>
<dbReference type="InterPro" id="IPR000748">
    <property type="entry name" value="PsdUridine_synth_RsuA/RluB/E/F"/>
</dbReference>
<evidence type="ECO:0000313" key="8">
    <source>
        <dbReference type="Proteomes" id="UP000611762"/>
    </source>
</evidence>
<dbReference type="InterPro" id="IPR018496">
    <property type="entry name" value="PsdUridine_synth_RsuA/RluB_CS"/>
</dbReference>
<dbReference type="InterPro" id="IPR002942">
    <property type="entry name" value="S4_RNA-bd"/>
</dbReference>
<dbReference type="PANTHER" id="PTHR47683:SF2">
    <property type="entry name" value="RNA-BINDING S4 DOMAIN-CONTAINING PROTEIN"/>
    <property type="match status" value="1"/>
</dbReference>
<dbReference type="PROSITE" id="PS50889">
    <property type="entry name" value="S4"/>
    <property type="match status" value="1"/>
</dbReference>
<dbReference type="SMART" id="SM00363">
    <property type="entry name" value="S4"/>
    <property type="match status" value="1"/>
</dbReference>
<dbReference type="InterPro" id="IPR042092">
    <property type="entry name" value="PsdUridine_s_RsuA/RluB/E/F_cat"/>
</dbReference>
<dbReference type="FunFam" id="3.10.290.10:FF:000003">
    <property type="entry name" value="Pseudouridine synthase"/>
    <property type="match status" value="1"/>
</dbReference>
<dbReference type="CDD" id="cd00165">
    <property type="entry name" value="S4"/>
    <property type="match status" value="1"/>
</dbReference>
<accession>A0A926DR85</accession>
<dbReference type="Gene3D" id="3.30.70.1560">
    <property type="entry name" value="Alpha-L RNA-binding motif"/>
    <property type="match status" value="1"/>
</dbReference>
<protein>
    <recommendedName>
        <fullName evidence="5">Pseudouridine synthase</fullName>
        <ecNumber evidence="5">5.4.99.-</ecNumber>
    </recommendedName>
</protein>
<reference evidence="7" key="1">
    <citation type="submission" date="2020-08" db="EMBL/GenBank/DDBJ databases">
        <title>Genome public.</title>
        <authorList>
            <person name="Liu C."/>
            <person name="Sun Q."/>
        </authorList>
    </citation>
    <scope>NUCLEOTIDE SEQUENCE</scope>
    <source>
        <strain evidence="7">H8</strain>
    </source>
</reference>
<gene>
    <name evidence="7" type="ORF">H8698_12755</name>
</gene>
<dbReference type="Pfam" id="PF01479">
    <property type="entry name" value="S4"/>
    <property type="match status" value="1"/>
</dbReference>
<comment type="similarity">
    <text evidence="1 5">Belongs to the pseudouridine synthase RsuA family.</text>
</comment>
<dbReference type="CDD" id="cd02870">
    <property type="entry name" value="PseudoU_synth_RsuA_like"/>
    <property type="match status" value="1"/>
</dbReference>
<dbReference type="EMBL" id="JACRSU010000006">
    <property type="protein sequence ID" value="MBC8541845.1"/>
    <property type="molecule type" value="Genomic_DNA"/>
</dbReference>
<comment type="caution">
    <text evidence="7">The sequence shown here is derived from an EMBL/GenBank/DDBJ whole genome shotgun (WGS) entry which is preliminary data.</text>
</comment>
<dbReference type="EC" id="5.4.99.-" evidence="5"/>
<evidence type="ECO:0000256" key="4">
    <source>
        <dbReference type="PROSITE-ProRule" id="PRU00182"/>
    </source>
</evidence>
<keyword evidence="8" id="KW-1185">Reference proteome</keyword>
<feature type="domain" description="RNA-binding S4" evidence="6">
    <location>
        <begin position="5"/>
        <end position="68"/>
    </location>
</feature>
<dbReference type="Gene3D" id="3.10.290.10">
    <property type="entry name" value="RNA-binding S4 domain"/>
    <property type="match status" value="1"/>
</dbReference>
<proteinExistence type="inferred from homology"/>
<dbReference type="InterPro" id="IPR020103">
    <property type="entry name" value="PsdUridine_synth_cat_dom_sf"/>
</dbReference>
<evidence type="ECO:0000256" key="2">
    <source>
        <dbReference type="ARBA" id="ARBA00022884"/>
    </source>
</evidence>
<keyword evidence="2 4" id="KW-0694">RNA-binding</keyword>
<dbReference type="GO" id="GO:0005829">
    <property type="term" value="C:cytosol"/>
    <property type="evidence" value="ECO:0007669"/>
    <property type="project" value="UniProtKB-ARBA"/>
</dbReference>
<dbReference type="SUPFAM" id="SSF55120">
    <property type="entry name" value="Pseudouridine synthase"/>
    <property type="match status" value="1"/>
</dbReference>
<keyword evidence="3 5" id="KW-0413">Isomerase</keyword>
<dbReference type="NCBIfam" id="TIGR00093">
    <property type="entry name" value="pseudouridine synthase"/>
    <property type="match status" value="1"/>
</dbReference>
<dbReference type="GO" id="GO:0003723">
    <property type="term" value="F:RNA binding"/>
    <property type="evidence" value="ECO:0007669"/>
    <property type="project" value="UniProtKB-KW"/>
</dbReference>
<dbReference type="SUPFAM" id="SSF55174">
    <property type="entry name" value="Alpha-L RNA-binding motif"/>
    <property type="match status" value="1"/>
</dbReference>
<dbReference type="InterPro" id="IPR050343">
    <property type="entry name" value="RsuA_PseudoU_synthase"/>
</dbReference>
<evidence type="ECO:0000313" key="7">
    <source>
        <dbReference type="EMBL" id="MBC8541845.1"/>
    </source>
</evidence>
<dbReference type="InterPro" id="IPR006145">
    <property type="entry name" value="PsdUridine_synth_RsuA/RluA"/>
</dbReference>
<dbReference type="RefSeq" id="WP_249313830.1">
    <property type="nucleotide sequence ID" value="NZ_JACRSU010000006.1"/>
</dbReference>
<dbReference type="InterPro" id="IPR020094">
    <property type="entry name" value="TruA/RsuA/RluB/E/F_N"/>
</dbReference>
<evidence type="ECO:0000256" key="5">
    <source>
        <dbReference type="RuleBase" id="RU003887"/>
    </source>
</evidence>
<dbReference type="Gene3D" id="3.30.70.580">
    <property type="entry name" value="Pseudouridine synthase I, catalytic domain, N-terminal subdomain"/>
    <property type="match status" value="1"/>
</dbReference>
<sequence length="255" mass="28517">MARPERLQKYIARCGAASRRAAEELILSGRVRVNKQVVTELGTKVDSDNDKVFLDGTRLLPEKKLYYIMLNKPKGYIATAKDERGRSTVTELVADIDARLYPVGRLDYLSEGLLFLTNDGDFAYRLTHPAQHVAKKYQVVVSGIPEFEDIKKLRAGVDIGGYVTAPARVDLAKTEERTAQLNITLTEGKNRQIRKMCEAVGFPVLRLKRVSVGGVALGNLPLGKWRHLTEAEQKLLCGGDKNDNDKNGRRQNRHS</sequence>
<dbReference type="Proteomes" id="UP000611762">
    <property type="component" value="Unassembled WGS sequence"/>
</dbReference>
<dbReference type="InterPro" id="IPR036986">
    <property type="entry name" value="S4_RNA-bd_sf"/>
</dbReference>
<dbReference type="AlphaFoldDB" id="A0A926DR85"/>
<organism evidence="7 8">
    <name type="scientific">Congzhengia minquanensis</name>
    <dbReference type="NCBI Taxonomy" id="2763657"/>
    <lineage>
        <taxon>Bacteria</taxon>
        <taxon>Bacillati</taxon>
        <taxon>Bacillota</taxon>
        <taxon>Clostridia</taxon>
        <taxon>Eubacteriales</taxon>
        <taxon>Oscillospiraceae</taxon>
        <taxon>Congzhengia</taxon>
    </lineage>
</organism>
<evidence type="ECO:0000256" key="3">
    <source>
        <dbReference type="ARBA" id="ARBA00023235"/>
    </source>
</evidence>